<dbReference type="Proteomes" id="UP000219020">
    <property type="component" value="Unassembled WGS sequence"/>
</dbReference>
<gene>
    <name evidence="1" type="ORF">BTN49_2064</name>
</gene>
<name>A0A2A5T2D8_9GAMM</name>
<proteinExistence type="predicted"/>
<dbReference type="EMBL" id="NBYY01000022">
    <property type="protein sequence ID" value="PCS22335.1"/>
    <property type="molecule type" value="Genomic_DNA"/>
</dbReference>
<dbReference type="AlphaFoldDB" id="A0A2A5T2D8"/>
<comment type="caution">
    <text evidence="1">The sequence shown here is derived from an EMBL/GenBank/DDBJ whole genome shotgun (WGS) entry which is preliminary data.</text>
</comment>
<protein>
    <submittedName>
        <fullName evidence="1">Uncharacterized protein</fullName>
    </submittedName>
</protein>
<organism evidence="1 2">
    <name type="scientific">Candidatus Enterovibrio escicola</name>
    <dbReference type="NCBI Taxonomy" id="1927127"/>
    <lineage>
        <taxon>Bacteria</taxon>
        <taxon>Pseudomonadati</taxon>
        <taxon>Pseudomonadota</taxon>
        <taxon>Gammaproteobacteria</taxon>
        <taxon>Vibrionales</taxon>
        <taxon>Vibrionaceae</taxon>
        <taxon>Enterovibrio</taxon>
    </lineage>
</organism>
<evidence type="ECO:0000313" key="2">
    <source>
        <dbReference type="Proteomes" id="UP000219020"/>
    </source>
</evidence>
<sequence length="43" mass="4889">MIIADNGRKCAQYKNTEKDLDVELHFSPCSSWELGANKILMDC</sequence>
<accession>A0A2A5T2D8</accession>
<reference evidence="2" key="1">
    <citation type="submission" date="2017-04" db="EMBL/GenBank/DDBJ databases">
        <title>Genome evolution of the luminous symbionts of deep sea anglerfish.</title>
        <authorList>
            <person name="Hendry T.A."/>
        </authorList>
    </citation>
    <scope>NUCLEOTIDE SEQUENCE [LARGE SCALE GENOMIC DNA]</scope>
</reference>
<evidence type="ECO:0000313" key="1">
    <source>
        <dbReference type="EMBL" id="PCS22335.1"/>
    </source>
</evidence>
<keyword evidence="2" id="KW-1185">Reference proteome</keyword>